<dbReference type="InterPro" id="IPR001810">
    <property type="entry name" value="F-box_dom"/>
</dbReference>
<reference evidence="4" key="1">
    <citation type="submission" date="2011-07" db="EMBL/GenBank/DDBJ databases">
        <authorList>
            <consortium name="Caenorhabditis brenneri Sequencing and Analysis Consortium"/>
            <person name="Wilson R.K."/>
        </authorList>
    </citation>
    <scope>NUCLEOTIDE SEQUENCE [LARGE SCALE GENOMIC DNA]</scope>
    <source>
        <strain evidence="4">PB2801</strain>
    </source>
</reference>
<evidence type="ECO:0000259" key="2">
    <source>
        <dbReference type="PROSITE" id="PS50181"/>
    </source>
</evidence>
<dbReference type="Proteomes" id="UP000008068">
    <property type="component" value="Unassembled WGS sequence"/>
</dbReference>
<dbReference type="Pfam" id="PF01827">
    <property type="entry name" value="FTH"/>
    <property type="match status" value="1"/>
</dbReference>
<keyword evidence="4" id="KW-1185">Reference proteome</keyword>
<dbReference type="EMBL" id="GL380002">
    <property type="protein sequence ID" value="EGT41809.1"/>
    <property type="molecule type" value="Genomic_DNA"/>
</dbReference>
<feature type="compositionally biased region" description="Polar residues" evidence="1">
    <location>
        <begin position="49"/>
        <end position="58"/>
    </location>
</feature>
<evidence type="ECO:0000313" key="3">
    <source>
        <dbReference type="EMBL" id="EGT41809.1"/>
    </source>
</evidence>
<organism evidence="4">
    <name type="scientific">Caenorhabditis brenneri</name>
    <name type="common">Nematode worm</name>
    <dbReference type="NCBI Taxonomy" id="135651"/>
    <lineage>
        <taxon>Eukaryota</taxon>
        <taxon>Metazoa</taxon>
        <taxon>Ecdysozoa</taxon>
        <taxon>Nematoda</taxon>
        <taxon>Chromadorea</taxon>
        <taxon>Rhabditida</taxon>
        <taxon>Rhabditina</taxon>
        <taxon>Rhabditomorpha</taxon>
        <taxon>Rhabditoidea</taxon>
        <taxon>Rhabditidae</taxon>
        <taxon>Peloderinae</taxon>
        <taxon>Caenorhabditis</taxon>
    </lineage>
</organism>
<feature type="region of interest" description="Disordered" evidence="1">
    <location>
        <begin position="35"/>
        <end position="62"/>
    </location>
</feature>
<dbReference type="PROSITE" id="PS50181">
    <property type="entry name" value="FBOX"/>
    <property type="match status" value="1"/>
</dbReference>
<accession>G0P0M7</accession>
<evidence type="ECO:0000313" key="4">
    <source>
        <dbReference type="Proteomes" id="UP000008068"/>
    </source>
</evidence>
<protein>
    <recommendedName>
        <fullName evidence="2">F-box domain-containing protein</fullName>
    </recommendedName>
</protein>
<evidence type="ECO:0000256" key="1">
    <source>
        <dbReference type="SAM" id="MobiDB-lite"/>
    </source>
</evidence>
<dbReference type="HOGENOM" id="CLU_582955_0_0_1"/>
<feature type="compositionally biased region" description="Basic and acidic residues" evidence="1">
    <location>
        <begin position="419"/>
        <end position="428"/>
    </location>
</feature>
<name>G0P0M7_CAEBE</name>
<proteinExistence type="predicted"/>
<dbReference type="InterPro" id="IPR002900">
    <property type="entry name" value="DUF38/FTH_CAE_spp"/>
</dbReference>
<gene>
    <name evidence="3" type="ORF">CAEBREN_23325</name>
</gene>
<feature type="region of interest" description="Disordered" evidence="1">
    <location>
        <begin position="419"/>
        <end position="438"/>
    </location>
</feature>
<sequence>MHTLIENFLECLKLDILSEMASNLKAARQSLDVARSTKASQAKFRRSTMGGSVQNEHSVQGKLAHPRWDINTRISSHTKTADQKTETADQKIKRFRKREKVLRDRSCVSNHSMNRTRRSFSDLPAEILSQILEYLDPISRPILFNPKLELSRLQLWFKEDSEFIQKFFELMSEGVTSTKTQLHVGNLHIARCTEKQLDSWLLLFKAGVLHNLEVAVEARSGVVDCLESEQFKDAKSINFNPTGGLKPSSINHFLHFDGFRVRLQSIPINEILRLMENLSTSSTFKRCDIEVLVDLDLNAIEEAFEVLPANPIHQEDLLLLCLGCSVETPPLSSQSLLIDDIPDYTDVNRDDDPVDEGITVDEDDLKTENKFHFTSSFSLRDHDFGHHEALVEYPILRDHDLGHHEELVEYPNLHDHDFGHHDEHPEKHLNHHVHHEHPEKHLNYHVHDEHPEKLLNHHFQHPDYLEKSF</sequence>
<feature type="domain" description="F-box" evidence="2">
    <location>
        <begin position="117"/>
        <end position="137"/>
    </location>
</feature>
<dbReference type="AlphaFoldDB" id="G0P0M7"/>
<dbReference type="InParanoid" id="G0P0M7"/>